<comment type="similarity">
    <text evidence="1">Belongs to the Glu/Leu/Phe/Val dehydrogenases family.</text>
</comment>
<dbReference type="SUPFAM" id="SSF53223">
    <property type="entry name" value="Aminoacid dehydrogenase-like, N-terminal domain"/>
    <property type="match status" value="1"/>
</dbReference>
<dbReference type="VEuPathDB" id="TriTrypDB:TcCL_Unassigned03475"/>
<dbReference type="VEuPathDB" id="TriTrypDB:C4B63_295g26"/>
<dbReference type="SMART" id="SM00839">
    <property type="entry name" value="ELFV_dehydrog"/>
    <property type="match status" value="1"/>
</dbReference>
<comment type="caution">
    <text evidence="5">The sequence shown here is derived from an EMBL/GenBank/DDBJ whole genome shotgun (WGS) entry which is preliminary data.</text>
</comment>
<dbReference type="InterPro" id="IPR006096">
    <property type="entry name" value="Glu/Leu/Phe/Val/Trp_DH_C"/>
</dbReference>
<evidence type="ECO:0000313" key="5">
    <source>
        <dbReference type="EMBL" id="PWU83674.1"/>
    </source>
</evidence>
<dbReference type="SUPFAM" id="SSF51735">
    <property type="entry name" value="NAD(P)-binding Rossmann-fold domains"/>
    <property type="match status" value="1"/>
</dbReference>
<dbReference type="VEuPathDB" id="TriTrypDB:BCY84_02049"/>
<dbReference type="GO" id="GO:0006538">
    <property type="term" value="P:L-glutamate catabolic process"/>
    <property type="evidence" value="ECO:0007669"/>
    <property type="project" value="TreeGrafter"/>
</dbReference>
<evidence type="ECO:0000256" key="1">
    <source>
        <dbReference type="ARBA" id="ARBA00006382"/>
    </source>
</evidence>
<dbReference type="AlphaFoldDB" id="A0A2V2UI82"/>
<dbReference type="PANTHER" id="PTHR11606:SF24">
    <property type="entry name" value="NAD-SPECIFIC GLUTAMATE DEHYDROGENASE"/>
    <property type="match status" value="1"/>
</dbReference>
<dbReference type="VEuPathDB" id="TriTrypDB:TCDM_03103"/>
<dbReference type="Proteomes" id="UP000246121">
    <property type="component" value="Unassembled WGS sequence"/>
</dbReference>
<proteinExistence type="inferred from homology"/>
<name>A0A2V2UI82_TRYCR</name>
<accession>A0A2V2UI82</accession>
<dbReference type="VEuPathDB" id="TriTrypDB:TCSYLVIO_007064"/>
<dbReference type="VEuPathDB" id="TriTrypDB:TcBrA4_0118970"/>
<keyword evidence="3" id="KW-0520">NAD</keyword>
<dbReference type="InterPro" id="IPR046346">
    <property type="entry name" value="Aminoacid_DH-like_N_sf"/>
</dbReference>
<protein>
    <submittedName>
        <fullName evidence="5">Putative glutamate dehydrogenase</fullName>
    </submittedName>
</protein>
<dbReference type="VEuPathDB" id="TriTrypDB:TcCLB.509445.39"/>
<dbReference type="InterPro" id="IPR056365">
    <property type="entry name" value="NAD-GDH_2nd"/>
</dbReference>
<keyword evidence="2" id="KW-0560">Oxidoreductase</keyword>
<dbReference type="PANTHER" id="PTHR11606">
    <property type="entry name" value="GLUTAMATE DEHYDROGENASE"/>
    <property type="match status" value="1"/>
</dbReference>
<dbReference type="Pfam" id="PF00208">
    <property type="entry name" value="ELFV_dehydrog"/>
    <property type="match status" value="1"/>
</dbReference>
<sequence length="1000" mass="113172">MMRRVVIMGLVGRTAFCRSGMNSVRFMANEINASCIINTVKEGGMFDEASIRKAVKLFTGGLSDSSYGLCYTEDEVTNHVKGFLCAKAKSTMGDPFEYVHESDDCAFYICLKDHESQLRAVRRLSRFVSRVREENQCISMRGYTIDDGTTSVYTAKWQPFVNPQPKLGETDIKQLASHVFLEQRSPELQNRYQELLTRFKGSVGPVFTLVDGKDGETCFSMAIAADRNYYLASLMAIIREIPGAVVIRSFSETFSNGVHIYTLYIDGATGTQLQDRVSMVCLLPNRPPNSITRLHEDLIFNVEQTVFTDAAIVFAFYFTPNPSSDDYHHLRALLLKEPNGVNRLNSLRTSLSLEMMSERYIGTLISLYPEYMIDIYEDFRRGSTAESRQVIQNKIAARFREDQRTAHDLEIFTSFLRFNEVILKHNFFKKEKVALCFRLNPLFLKSLEYPLVPHGLFLLAGGQWRGFHVRFTDIARGGVRMILSRENAYRHNKRTVFQENYNLAHTQLLKNKDIPEGGSKGTILVSSRFLNRFDQARCQRLFLQYADALLDTILPGETGIVDNLKQTEILFLGPDENTAGTFPSDGALLGKRRGYPAWKSFTTGKTPSMGGIPHDVYGMTTRSLRTFVRGVYEKLGLKEDEMTKFQTGGPDGDLGSNEILQSKEKMLAISDISASLHDPKGIDREELKRLALGRLQLRHFDKSKLSPQGFLVLTEEKNITLPDGTFVADGAPFRDEFHFTKYTEADVFVPCGGRPRSVTMANVGRFLKVPDANGESMLAGKFESTEALKYKIIVEGANLFISQDARLALERCGVVLFKDASANKGGVTSSSLEVYSGLALSDEEHEKYMCATSKENTPEFYKKYVKDIIDRIEDNARREFEAIWRDHESHPGMSKTLISDTLSEKNVKVRANILASDVFKNKKLVRYILFHYTPKTLLEVVTVDELMNRVPIAYQHAICAMWLASEYVYSTGIDSNEFDFFSFMSTHIERASAMAKEQSR</sequence>
<reference evidence="5 6" key="1">
    <citation type="journal article" date="2018" name="Microb. Genom.">
        <title>Expanding an expanded genome: long-read sequencing of Trypanosoma cruzi.</title>
        <authorList>
            <person name="Berna L."/>
            <person name="Rodriguez M."/>
            <person name="Chiribao M.L."/>
            <person name="Parodi-Talice A."/>
            <person name="Pita S."/>
            <person name="Rijo G."/>
            <person name="Alvarez-Valin F."/>
            <person name="Robello C."/>
        </authorList>
    </citation>
    <scope>NUCLEOTIDE SEQUENCE [LARGE SCALE GENOMIC DNA]</scope>
    <source>
        <strain evidence="5 6">Dm28c</strain>
    </source>
</reference>
<dbReference type="InterPro" id="IPR036291">
    <property type="entry name" value="NAD(P)-bd_dom_sf"/>
</dbReference>
<dbReference type="VEuPathDB" id="TriTrypDB:TcG_08073"/>
<dbReference type="Gene3D" id="3.40.50.720">
    <property type="entry name" value="NAD(P)-binding Rossmann-like Domain"/>
    <property type="match status" value="1"/>
</dbReference>
<evidence type="ECO:0000256" key="2">
    <source>
        <dbReference type="ARBA" id="ARBA00023002"/>
    </source>
</evidence>
<feature type="domain" description="Glutamate/phenylalanine/leucine/valine/L-tryptophan dehydrogenase C-terminal" evidence="4">
    <location>
        <begin position="611"/>
        <end position="891"/>
    </location>
</feature>
<dbReference type="EMBL" id="PRFA01000295">
    <property type="protein sequence ID" value="PWU83674.1"/>
    <property type="molecule type" value="Genomic_DNA"/>
</dbReference>
<evidence type="ECO:0000256" key="3">
    <source>
        <dbReference type="ARBA" id="ARBA00023027"/>
    </source>
</evidence>
<dbReference type="VEuPathDB" id="TriTrypDB:TcCLB.505843.10"/>
<evidence type="ECO:0000313" key="6">
    <source>
        <dbReference type="Proteomes" id="UP000246121"/>
    </source>
</evidence>
<evidence type="ECO:0000259" key="4">
    <source>
        <dbReference type="SMART" id="SM00839"/>
    </source>
</evidence>
<organism evidence="5 6">
    <name type="scientific">Trypanosoma cruzi</name>
    <dbReference type="NCBI Taxonomy" id="5693"/>
    <lineage>
        <taxon>Eukaryota</taxon>
        <taxon>Discoba</taxon>
        <taxon>Euglenozoa</taxon>
        <taxon>Kinetoplastea</taxon>
        <taxon>Metakinetoplastina</taxon>
        <taxon>Trypanosomatida</taxon>
        <taxon>Trypanosomatidae</taxon>
        <taxon>Trypanosoma</taxon>
        <taxon>Schizotrypanum</taxon>
    </lineage>
</organism>
<dbReference type="GO" id="GO:0005739">
    <property type="term" value="C:mitochondrion"/>
    <property type="evidence" value="ECO:0007669"/>
    <property type="project" value="TreeGrafter"/>
</dbReference>
<dbReference type="Pfam" id="PF23152">
    <property type="entry name" value="GDH_2nd"/>
    <property type="match status" value="1"/>
</dbReference>
<dbReference type="VEuPathDB" id="TriTrypDB:ECC02_004738"/>
<dbReference type="VEuPathDB" id="TriTrypDB:C3747_193g58"/>
<dbReference type="VEuPathDB" id="TriTrypDB:Tc_MARK_5811"/>
<gene>
    <name evidence="5" type="ORF">C4B63_295g26</name>
</gene>
<dbReference type="OrthoDB" id="184415at2759"/>
<dbReference type="GO" id="GO:0004352">
    <property type="term" value="F:glutamate dehydrogenase (NAD+) activity"/>
    <property type="evidence" value="ECO:0007669"/>
    <property type="project" value="TreeGrafter"/>
</dbReference>